<organism evidence="2 3">
    <name type="scientific">Streptomyces kunmingensis</name>
    <dbReference type="NCBI Taxonomy" id="68225"/>
    <lineage>
        <taxon>Bacteria</taxon>
        <taxon>Bacillati</taxon>
        <taxon>Actinomycetota</taxon>
        <taxon>Actinomycetes</taxon>
        <taxon>Kitasatosporales</taxon>
        <taxon>Streptomycetaceae</taxon>
        <taxon>Streptomyces</taxon>
    </lineage>
</organism>
<keyword evidence="2" id="KW-0255">Endonuclease</keyword>
<sequence>MRILTLNTWGTRGDWREREARFRDCVEQLAPDILTLQETVHAPGTHQALRMLGEQFHIADGQERESGRPGAPQGQGITTASRWPFGRVVEVDLNLTDRTGDFACTCLITEILAPHPLGRIWVAHHFPDYQLDHELERCLQAAAVARKLEELVKESPGHVVIAGDLDAEADADSVRFLTGRHVIDGFSVCYRNAWEAVRPHEPLTTYSSLNPYRQEPDWPFHGIDHVMVRCATAGPTLLATSCRRVFDVGTEIVSDHYGLAVDYEVASSTW</sequence>
<protein>
    <submittedName>
        <fullName evidence="2">Endonuclease/exonuclease/phosphatase family protein</fullName>
    </submittedName>
</protein>
<dbReference type="SUPFAM" id="SSF56219">
    <property type="entry name" value="DNase I-like"/>
    <property type="match status" value="1"/>
</dbReference>
<feature type="domain" description="Endonuclease/exonuclease/phosphatase" evidence="1">
    <location>
        <begin position="4"/>
        <end position="256"/>
    </location>
</feature>
<dbReference type="InterPro" id="IPR005135">
    <property type="entry name" value="Endo/exonuclease/phosphatase"/>
</dbReference>
<proteinExistence type="predicted"/>
<reference evidence="2 3" key="1">
    <citation type="submission" date="2022-10" db="EMBL/GenBank/DDBJ databases">
        <authorList>
            <person name="Xie J."/>
            <person name="Shen N."/>
        </authorList>
    </citation>
    <scope>NUCLEOTIDE SEQUENCE [LARGE SCALE GENOMIC DNA]</scope>
    <source>
        <strain evidence="2 3">DSM 41681</strain>
    </source>
</reference>
<name>A0ABU6CER6_9ACTN</name>
<dbReference type="Gene3D" id="3.60.10.10">
    <property type="entry name" value="Endonuclease/exonuclease/phosphatase"/>
    <property type="match status" value="1"/>
</dbReference>
<keyword evidence="2" id="KW-0540">Nuclease</keyword>
<evidence type="ECO:0000259" key="1">
    <source>
        <dbReference type="Pfam" id="PF03372"/>
    </source>
</evidence>
<evidence type="ECO:0000313" key="2">
    <source>
        <dbReference type="EMBL" id="MEB3963191.1"/>
    </source>
</evidence>
<keyword evidence="2" id="KW-0378">Hydrolase</keyword>
<dbReference type="Pfam" id="PF03372">
    <property type="entry name" value="Exo_endo_phos"/>
    <property type="match status" value="1"/>
</dbReference>
<dbReference type="InterPro" id="IPR036691">
    <property type="entry name" value="Endo/exonu/phosph_ase_sf"/>
</dbReference>
<comment type="caution">
    <text evidence="2">The sequence shown here is derived from an EMBL/GenBank/DDBJ whole genome shotgun (WGS) entry which is preliminary data.</text>
</comment>
<evidence type="ECO:0000313" key="3">
    <source>
        <dbReference type="Proteomes" id="UP001352223"/>
    </source>
</evidence>
<accession>A0ABU6CER6</accession>
<dbReference type="RefSeq" id="WP_324770889.1">
    <property type="nucleotide sequence ID" value="NZ_BAAATS010000028.1"/>
</dbReference>
<dbReference type="Proteomes" id="UP001352223">
    <property type="component" value="Unassembled WGS sequence"/>
</dbReference>
<gene>
    <name evidence="2" type="ORF">OKJ48_23530</name>
</gene>
<keyword evidence="3" id="KW-1185">Reference proteome</keyword>
<dbReference type="GO" id="GO:0004519">
    <property type="term" value="F:endonuclease activity"/>
    <property type="evidence" value="ECO:0007669"/>
    <property type="project" value="UniProtKB-KW"/>
</dbReference>
<dbReference type="EMBL" id="JAOZYB010000223">
    <property type="protein sequence ID" value="MEB3963191.1"/>
    <property type="molecule type" value="Genomic_DNA"/>
</dbReference>